<organism evidence="3 4">
    <name type="scientific">Candidatus Roizmanbacteria bacterium RIFOXYD1_FULL_38_12</name>
    <dbReference type="NCBI Taxonomy" id="1802093"/>
    <lineage>
        <taxon>Bacteria</taxon>
        <taxon>Candidatus Roizmaniibacteriota</taxon>
    </lineage>
</organism>
<sequence length="1171" mass="131599">MACTKKTSIITSFLILLVTLSFFSSKSVQAAQTPDVCYSQCLAYKFVWQGTHCFDEFEYHCTEDSGSTFKKTIAFLKDVFNTLKSGDGIDTVFTAWFVCKPLIENCIVPHQQNCRQTCNLDQYVYAPDLSVGHPDSSFHGVYFDERFNRLYFKLVNNGMGYAWDIDVDASSGHTPNRDGKIQGGTQLFKEKVEHLIYLGARNGPPKSFSDTVGDFLIEESLNGQYLHDFKSWLVDKADLHSDSKNYNVPNYWIKAVPFNPVPGELNRVIFNVDGSKLIPEYSESNNTFIFDLDLRPTPARYTIATFTQQIIDQTLNSFLINFQVKNTGEESGLAQAKIYEGKFQEGKTPIYQSEENIMGKSDKNFEATIDVNLSGESSPYCGKHKEYTIVVTDEEGNKTERSFSLPIYIGSVNGNVEDLFGKPVVGATVKASTGQETTTNKYGSYSLKGIASLGKIVITATHSEFSRPGTQEVELKYVNEFDACDVGNLNFYNIDLVLKDQDVLFTVTVKDQSGNPIIANILAVNSDWRFYETINGTGPLPGMQPGKYLFTISASGYKTIRQDINAVPQNVNLEFILEKLNGRPDDTGLHLITPRLLWQKTFGLGSGKEIGNMTGTKNGQLLVISVADNHNKTRKLFFLDLLTGNQTREVSVPWSVEEQRYIGLDASYDGGTVGFFINTGSGKTRESILKLFDATGNEIGSTTFDRDLSASMDVSPDGFYVCSYLLLDKGLHKYTGYEIEGKGDDDFKRNPATCPDYFLRNNHRVTNCKDGLCEETISHNQVRVIGDITNITTVTKYDSTFDDSTVVARTHKTLYYFGQSNWSKELRSDNSYKSIAVSPGGMYTIVTEGSGGSLKLKVFDRTGGDKTPDFPYKHVRFVFANDKGLFFTQLVSNRIELYKIGEYDNEYRPPDLTPTVIPQWFDGLSYYSQGQFFPSRDNTFASLDPGVMYRADKNIQMSIIKPFSSVNLGTLSITKDTIFSVNYNYNPILIKGQMTANFGSPVTIYAIKFDRYWTGNFKVKLEDFMHHMLPEDEYFIIQNIHTRFTIKNEANSINVAVDSGDVAVKGKNIEEKVSGNNQITIDGKNNIKKSLFISIVVYRVVGLIWLLSAGILLFIKRKTLLGKRILQVMKVILIWTWILVKKISVLIWKGLKILSQLIIGLIKKTSKNKKK</sequence>
<comment type="caution">
    <text evidence="3">The sequence shown here is derived from an EMBL/GenBank/DDBJ whole genome shotgun (WGS) entry which is preliminary data.</text>
</comment>
<feature type="transmembrane region" description="Helical" evidence="1">
    <location>
        <begin position="1091"/>
        <end position="1114"/>
    </location>
</feature>
<evidence type="ECO:0000256" key="1">
    <source>
        <dbReference type="SAM" id="Phobius"/>
    </source>
</evidence>
<keyword evidence="1" id="KW-1133">Transmembrane helix</keyword>
<keyword evidence="1" id="KW-0472">Membrane</keyword>
<evidence type="ECO:0008006" key="5">
    <source>
        <dbReference type="Google" id="ProtNLM"/>
    </source>
</evidence>
<feature type="chain" id="PRO_5009529546" description="Carboxypeptidase regulatory-like domain-containing protein" evidence="2">
    <location>
        <begin position="31"/>
        <end position="1171"/>
    </location>
</feature>
<protein>
    <recommendedName>
        <fullName evidence="5">Carboxypeptidase regulatory-like domain-containing protein</fullName>
    </recommendedName>
</protein>
<feature type="signal peptide" evidence="2">
    <location>
        <begin position="1"/>
        <end position="30"/>
    </location>
</feature>
<dbReference type="Proteomes" id="UP000177050">
    <property type="component" value="Unassembled WGS sequence"/>
</dbReference>
<dbReference type="SUPFAM" id="SSF69322">
    <property type="entry name" value="Tricorn protease domain 2"/>
    <property type="match status" value="1"/>
</dbReference>
<dbReference type="EMBL" id="MGBR01000001">
    <property type="protein sequence ID" value="OGK74245.1"/>
    <property type="molecule type" value="Genomic_DNA"/>
</dbReference>
<proteinExistence type="predicted"/>
<dbReference type="SUPFAM" id="SSF49464">
    <property type="entry name" value="Carboxypeptidase regulatory domain-like"/>
    <property type="match status" value="1"/>
</dbReference>
<dbReference type="AlphaFoldDB" id="A0A1F7L283"/>
<dbReference type="InterPro" id="IPR008969">
    <property type="entry name" value="CarboxyPept-like_regulatory"/>
</dbReference>
<keyword evidence="2" id="KW-0732">Signal</keyword>
<evidence type="ECO:0000313" key="4">
    <source>
        <dbReference type="Proteomes" id="UP000177050"/>
    </source>
</evidence>
<accession>A0A1F7L283</accession>
<evidence type="ECO:0000256" key="2">
    <source>
        <dbReference type="SAM" id="SignalP"/>
    </source>
</evidence>
<dbReference type="Gene3D" id="2.60.40.1120">
    <property type="entry name" value="Carboxypeptidase-like, regulatory domain"/>
    <property type="match status" value="1"/>
</dbReference>
<evidence type="ECO:0000313" key="3">
    <source>
        <dbReference type="EMBL" id="OGK74245.1"/>
    </source>
</evidence>
<dbReference type="Pfam" id="PF13620">
    <property type="entry name" value="CarboxypepD_reg"/>
    <property type="match status" value="1"/>
</dbReference>
<keyword evidence="1" id="KW-0812">Transmembrane</keyword>
<gene>
    <name evidence="3" type="ORF">A3K52_05780</name>
</gene>
<name>A0A1F7L283_9BACT</name>
<reference evidence="3 4" key="1">
    <citation type="journal article" date="2016" name="Nat. Commun.">
        <title>Thousands of microbial genomes shed light on interconnected biogeochemical processes in an aquifer system.</title>
        <authorList>
            <person name="Anantharaman K."/>
            <person name="Brown C.T."/>
            <person name="Hug L.A."/>
            <person name="Sharon I."/>
            <person name="Castelle C.J."/>
            <person name="Probst A.J."/>
            <person name="Thomas B.C."/>
            <person name="Singh A."/>
            <person name="Wilkins M.J."/>
            <person name="Karaoz U."/>
            <person name="Brodie E.L."/>
            <person name="Williams K.H."/>
            <person name="Hubbard S.S."/>
            <person name="Banfield J.F."/>
        </authorList>
    </citation>
    <scope>NUCLEOTIDE SEQUENCE [LARGE SCALE GENOMIC DNA]</scope>
</reference>